<dbReference type="EMBL" id="JAUNZN010000002">
    <property type="protein sequence ID" value="KAK4826644.1"/>
    <property type="molecule type" value="Genomic_DNA"/>
</dbReference>
<dbReference type="AlphaFoldDB" id="A0AAN7NLJ6"/>
<comment type="caution">
    <text evidence="1">The sequence shown here is derived from an EMBL/GenBank/DDBJ whole genome shotgun (WGS) entry which is preliminary data.</text>
</comment>
<organism evidence="1 2">
    <name type="scientific">Mycteria americana</name>
    <name type="common">Wood stork</name>
    <dbReference type="NCBI Taxonomy" id="33587"/>
    <lineage>
        <taxon>Eukaryota</taxon>
        <taxon>Metazoa</taxon>
        <taxon>Chordata</taxon>
        <taxon>Craniata</taxon>
        <taxon>Vertebrata</taxon>
        <taxon>Euteleostomi</taxon>
        <taxon>Archelosauria</taxon>
        <taxon>Archosauria</taxon>
        <taxon>Dinosauria</taxon>
        <taxon>Saurischia</taxon>
        <taxon>Theropoda</taxon>
        <taxon>Coelurosauria</taxon>
        <taxon>Aves</taxon>
        <taxon>Neognathae</taxon>
        <taxon>Neoaves</taxon>
        <taxon>Aequornithes</taxon>
        <taxon>Ciconiiformes</taxon>
        <taxon>Ciconiidae</taxon>
        <taxon>Mycteria</taxon>
    </lineage>
</organism>
<proteinExistence type="predicted"/>
<evidence type="ECO:0000313" key="1">
    <source>
        <dbReference type="EMBL" id="KAK4826644.1"/>
    </source>
</evidence>
<name>A0AAN7NLJ6_MYCAM</name>
<reference evidence="1 2" key="1">
    <citation type="journal article" date="2023" name="J. Hered.">
        <title>Chromosome-level genome of the wood stork (Mycteria americana) provides insight into avian chromosome evolution.</title>
        <authorList>
            <person name="Flamio R. Jr."/>
            <person name="Ramstad K.M."/>
        </authorList>
    </citation>
    <scope>NUCLEOTIDE SEQUENCE [LARGE SCALE GENOMIC DNA]</scope>
    <source>
        <strain evidence="1">JAX WOST 10</strain>
    </source>
</reference>
<evidence type="ECO:0000313" key="2">
    <source>
        <dbReference type="Proteomes" id="UP001333110"/>
    </source>
</evidence>
<keyword evidence="2" id="KW-1185">Reference proteome</keyword>
<accession>A0AAN7NLJ6</accession>
<gene>
    <name evidence="1" type="ORF">QYF61_010572</name>
</gene>
<dbReference type="Proteomes" id="UP001333110">
    <property type="component" value="Unassembled WGS sequence"/>
</dbReference>
<protein>
    <submittedName>
        <fullName evidence="1">Uncharacterized protein</fullName>
    </submittedName>
</protein>
<sequence>MDAGALWVGEVILAAGLAPESAAGAQGKDEDCALDPMQDLTHALCNSINPSRSPLEGPALRVGPSSAQLPVLCNGKSGPSLTDIDGCKDAGMEKKCTECKQRGFRQASTLLFHRSIKEEPAEGKNDSQFALLLMTVLEDFVSDLEQNMWPEDRGRSELENRFIEKDEGVLVEKKVNVGQQCPWGKEGQPHTVLHQQDCIQQLQGSDPSSVWHL</sequence>